<keyword evidence="2" id="KW-1185">Reference proteome</keyword>
<dbReference type="SUPFAM" id="SSF54593">
    <property type="entry name" value="Glyoxalase/Bleomycin resistance protein/Dihydroxybiphenyl dioxygenase"/>
    <property type="match status" value="1"/>
</dbReference>
<evidence type="ECO:0000313" key="1">
    <source>
        <dbReference type="EMBL" id="NMG01679.1"/>
    </source>
</evidence>
<dbReference type="Gene3D" id="3.10.180.10">
    <property type="entry name" value="2,3-Dihydroxybiphenyl 1,2-Dioxygenase, domain 1"/>
    <property type="match status" value="1"/>
</dbReference>
<proteinExistence type="predicted"/>
<organism evidence="1 2">
    <name type="scientific">Azoarcus taiwanensis</name>
    <dbReference type="NCBI Taxonomy" id="666964"/>
    <lineage>
        <taxon>Bacteria</taxon>
        <taxon>Pseudomonadati</taxon>
        <taxon>Pseudomonadota</taxon>
        <taxon>Betaproteobacteria</taxon>
        <taxon>Rhodocyclales</taxon>
        <taxon>Zoogloeaceae</taxon>
        <taxon>Azoarcus</taxon>
    </lineage>
</organism>
<accession>A0A972F8A4</accession>
<protein>
    <submittedName>
        <fullName evidence="1">Uncharacterized protein</fullName>
    </submittedName>
</protein>
<comment type="caution">
    <text evidence="1">The sequence shown here is derived from an EMBL/GenBank/DDBJ whole genome shotgun (WGS) entry which is preliminary data.</text>
</comment>
<sequence>MKPLHLALGVRDIAETVTDYTHRIGCPPVLVVPGEYALWRTAQLNLSVRRVAEEQVGQLRHLGWEDDATKEFSSDVDCNGVLWERFDAREQAREIREIWPAVDYDPPR</sequence>
<reference evidence="1" key="1">
    <citation type="submission" date="2019-12" db="EMBL/GenBank/DDBJ databases">
        <title>Comparative genomics gives insights into the taxonomy of the Azoarcus-Aromatoleum group and reveals separate origins of nif in the plant-associated Azoarcus and non-plant-associated Aromatoleum sub-groups.</title>
        <authorList>
            <person name="Lafos M."/>
            <person name="Maluk M."/>
            <person name="Batista M."/>
            <person name="Junghare M."/>
            <person name="Carmona M."/>
            <person name="Faoro H."/>
            <person name="Cruz L.M."/>
            <person name="Battistoni F."/>
            <person name="De Souza E."/>
            <person name="Pedrosa F."/>
            <person name="Chen W.-M."/>
            <person name="Poole P.S."/>
            <person name="Dixon R.A."/>
            <person name="James E.K."/>
        </authorList>
    </citation>
    <scope>NUCLEOTIDE SEQUENCE</scope>
    <source>
        <strain evidence="1">NSC3</strain>
    </source>
</reference>
<dbReference type="Proteomes" id="UP000599523">
    <property type="component" value="Unassembled WGS sequence"/>
</dbReference>
<gene>
    <name evidence="1" type="ORF">GPA21_01640</name>
</gene>
<name>A0A972F8A4_9RHOO</name>
<dbReference type="RefSeq" id="WP_168986471.1">
    <property type="nucleotide sequence ID" value="NZ_CAWPHM010000286.1"/>
</dbReference>
<dbReference type="AlphaFoldDB" id="A0A972F8A4"/>
<dbReference type="InterPro" id="IPR029068">
    <property type="entry name" value="Glyas_Bleomycin-R_OHBP_Dase"/>
</dbReference>
<dbReference type="EMBL" id="WTVM01000005">
    <property type="protein sequence ID" value="NMG01679.1"/>
    <property type="molecule type" value="Genomic_DNA"/>
</dbReference>
<evidence type="ECO:0000313" key="2">
    <source>
        <dbReference type="Proteomes" id="UP000599523"/>
    </source>
</evidence>